<dbReference type="AlphaFoldDB" id="Q6BUT0"/>
<dbReference type="OMA" id="HRYDISW"/>
<dbReference type="PROSITE" id="PS00460">
    <property type="entry name" value="GLUTATHIONE_PEROXID_1"/>
    <property type="match status" value="1"/>
</dbReference>
<dbReference type="GeneID" id="2900139"/>
<evidence type="ECO:0000256" key="2">
    <source>
        <dbReference type="ARBA" id="ARBA00022559"/>
    </source>
</evidence>
<dbReference type="GO" id="GO:0034599">
    <property type="term" value="P:cellular response to oxidative stress"/>
    <property type="evidence" value="ECO:0007669"/>
    <property type="project" value="TreeGrafter"/>
</dbReference>
<dbReference type="OrthoDB" id="446890at2759"/>
<evidence type="ECO:0000256" key="3">
    <source>
        <dbReference type="ARBA" id="ARBA00022862"/>
    </source>
</evidence>
<dbReference type="Proteomes" id="UP000000599">
    <property type="component" value="Chromosome C"/>
</dbReference>
<evidence type="ECO:0000256" key="7">
    <source>
        <dbReference type="PIRSR" id="PIRSR000303-1"/>
    </source>
</evidence>
<evidence type="ECO:0000256" key="5">
    <source>
        <dbReference type="ARBA" id="ARBA00023284"/>
    </source>
</evidence>
<dbReference type="Gene3D" id="3.40.30.10">
    <property type="entry name" value="Glutaredoxin"/>
    <property type="match status" value="1"/>
</dbReference>
<keyword evidence="4 8" id="KW-0560">Oxidoreductase</keyword>
<reference evidence="9 10" key="1">
    <citation type="journal article" date="2004" name="Nature">
        <title>Genome evolution in yeasts.</title>
        <authorList>
            <consortium name="Genolevures"/>
            <person name="Dujon B."/>
            <person name="Sherman D."/>
            <person name="Fischer G."/>
            <person name="Durrens P."/>
            <person name="Casaregola S."/>
            <person name="Lafontaine I."/>
            <person name="de Montigny J."/>
            <person name="Marck C."/>
            <person name="Neuveglise C."/>
            <person name="Talla E."/>
            <person name="Goffard N."/>
            <person name="Frangeul L."/>
            <person name="Aigle M."/>
            <person name="Anthouard V."/>
            <person name="Babour A."/>
            <person name="Barbe V."/>
            <person name="Barnay S."/>
            <person name="Blanchin S."/>
            <person name="Beckerich J.M."/>
            <person name="Beyne E."/>
            <person name="Bleykasten C."/>
            <person name="Boisrame A."/>
            <person name="Boyer J."/>
            <person name="Cattolico L."/>
            <person name="Confanioleri F."/>
            <person name="de Daruvar A."/>
            <person name="Despons L."/>
            <person name="Fabre E."/>
            <person name="Fairhead C."/>
            <person name="Ferry-Dumazet H."/>
            <person name="Groppi A."/>
            <person name="Hantraye F."/>
            <person name="Hennequin C."/>
            <person name="Jauniaux N."/>
            <person name="Joyet P."/>
            <person name="Kachouri R."/>
            <person name="Kerrest A."/>
            <person name="Koszul R."/>
            <person name="Lemaire M."/>
            <person name="Lesur I."/>
            <person name="Ma L."/>
            <person name="Muller H."/>
            <person name="Nicaud J.M."/>
            <person name="Nikolski M."/>
            <person name="Oztas S."/>
            <person name="Ozier-Kalogeropoulos O."/>
            <person name="Pellenz S."/>
            <person name="Potier S."/>
            <person name="Richard G.F."/>
            <person name="Straub M.L."/>
            <person name="Suleau A."/>
            <person name="Swennene D."/>
            <person name="Tekaia F."/>
            <person name="Wesolowski-Louvel M."/>
            <person name="Westhof E."/>
            <person name="Wirth B."/>
            <person name="Zeniou-Meyer M."/>
            <person name="Zivanovic I."/>
            <person name="Bolotin-Fukuhara M."/>
            <person name="Thierry A."/>
            <person name="Bouchier C."/>
            <person name="Caudron B."/>
            <person name="Scarpelli C."/>
            <person name="Gaillardin C."/>
            <person name="Weissenbach J."/>
            <person name="Wincker P."/>
            <person name="Souciet J.L."/>
        </authorList>
    </citation>
    <scope>NUCLEOTIDE SEQUENCE [LARGE SCALE GENOMIC DNA]</scope>
    <source>
        <strain evidence="10">ATCC 36239 / CBS 767 / BCRC 21394 / JCM 1990 / NBRC 0083 / IGC 2968</strain>
    </source>
</reference>
<proteinExistence type="inferred from homology"/>
<dbReference type="EMBL" id="CR382135">
    <property type="protein sequence ID" value="CAG86106.2"/>
    <property type="molecule type" value="Genomic_DNA"/>
</dbReference>
<dbReference type="PANTHER" id="PTHR11592">
    <property type="entry name" value="GLUTATHIONE PEROXIDASE"/>
    <property type="match status" value="1"/>
</dbReference>
<sequence>MDKTSFYDFKPLDVYGEVYDFSQLKGKVVVIVNVASLCGFTSQYKDLEYLYKTYKERGFVVLGFPCNQFGSQEPYTEREILQICEKKFGVTFPIMDKIEVNGECEDPLYGYLKNEQRTSLGFKGIKWNFEKFLISRSGRVVKRYDSTVAPLNFEKAIVELLE</sequence>
<dbReference type="PROSITE" id="PS51355">
    <property type="entry name" value="GLUTATHIONE_PEROXID_3"/>
    <property type="match status" value="1"/>
</dbReference>
<comment type="similarity">
    <text evidence="1 8">Belongs to the glutathione peroxidase family.</text>
</comment>
<dbReference type="KEGG" id="dha:DEHA2C08316g"/>
<dbReference type="eggNOG" id="KOG1651">
    <property type="taxonomic scope" value="Eukaryota"/>
</dbReference>
<evidence type="ECO:0000313" key="10">
    <source>
        <dbReference type="Proteomes" id="UP000000599"/>
    </source>
</evidence>
<accession>Q6BUT0</accession>
<dbReference type="Pfam" id="PF00255">
    <property type="entry name" value="GSHPx"/>
    <property type="match status" value="1"/>
</dbReference>
<dbReference type="InterPro" id="IPR029760">
    <property type="entry name" value="GPX_CS"/>
</dbReference>
<evidence type="ECO:0000256" key="1">
    <source>
        <dbReference type="ARBA" id="ARBA00006926"/>
    </source>
</evidence>
<evidence type="ECO:0000313" key="9">
    <source>
        <dbReference type="EMBL" id="CAG86106.2"/>
    </source>
</evidence>
<dbReference type="PROSITE" id="PS00763">
    <property type="entry name" value="GLUTATHIONE_PEROXID_2"/>
    <property type="match status" value="1"/>
</dbReference>
<dbReference type="InterPro" id="IPR036249">
    <property type="entry name" value="Thioredoxin-like_sf"/>
</dbReference>
<dbReference type="GO" id="GO:0140824">
    <property type="term" value="F:thioredoxin-dependent peroxiredoxin activity"/>
    <property type="evidence" value="ECO:0007669"/>
    <property type="project" value="UniProtKB-EC"/>
</dbReference>
<dbReference type="PANTHER" id="PTHR11592:SF78">
    <property type="entry name" value="GLUTATHIONE PEROXIDASE"/>
    <property type="match status" value="1"/>
</dbReference>
<dbReference type="STRING" id="284592.Q6BUT0"/>
<keyword evidence="10" id="KW-1185">Reference proteome</keyword>
<gene>
    <name evidence="9" type="ordered locus">DEHA2C08316g</name>
</gene>
<evidence type="ECO:0000256" key="8">
    <source>
        <dbReference type="RuleBase" id="RU000499"/>
    </source>
</evidence>
<dbReference type="VEuPathDB" id="FungiDB:DEHA2C08316g"/>
<dbReference type="CDD" id="cd00340">
    <property type="entry name" value="GSH_Peroxidase"/>
    <property type="match status" value="1"/>
</dbReference>
<organism evidence="9 10">
    <name type="scientific">Debaryomyces hansenii (strain ATCC 36239 / CBS 767 / BCRC 21394 / JCM 1990 / NBRC 0083 / IGC 2968)</name>
    <name type="common">Yeast</name>
    <name type="synonym">Torulaspora hansenii</name>
    <dbReference type="NCBI Taxonomy" id="284592"/>
    <lineage>
        <taxon>Eukaryota</taxon>
        <taxon>Fungi</taxon>
        <taxon>Dikarya</taxon>
        <taxon>Ascomycota</taxon>
        <taxon>Saccharomycotina</taxon>
        <taxon>Pichiomycetes</taxon>
        <taxon>Debaryomycetaceae</taxon>
        <taxon>Debaryomyces</taxon>
    </lineage>
</organism>
<evidence type="ECO:0000256" key="6">
    <source>
        <dbReference type="ARBA" id="ARBA00049091"/>
    </source>
</evidence>
<dbReference type="RefSeq" id="XP_458039.2">
    <property type="nucleotide sequence ID" value="XM_458039.1"/>
</dbReference>
<dbReference type="InParanoid" id="Q6BUT0"/>
<dbReference type="PIRSF" id="PIRSF000303">
    <property type="entry name" value="Glutathion_perox"/>
    <property type="match status" value="1"/>
</dbReference>
<dbReference type="PRINTS" id="PR01011">
    <property type="entry name" value="GLUTPROXDASE"/>
</dbReference>
<dbReference type="HOGENOM" id="CLU_029507_2_2_1"/>
<name>Q6BUT0_DEBHA</name>
<keyword evidence="2 8" id="KW-0575">Peroxidase</keyword>
<protein>
    <recommendedName>
        <fullName evidence="8">Glutathione peroxidase</fullName>
    </recommendedName>
</protein>
<feature type="active site" evidence="7">
    <location>
        <position position="38"/>
    </location>
</feature>
<keyword evidence="5" id="KW-0676">Redox-active center</keyword>
<dbReference type="InterPro" id="IPR029759">
    <property type="entry name" value="GPX_AS"/>
</dbReference>
<dbReference type="InterPro" id="IPR000889">
    <property type="entry name" value="Glutathione_peroxidase"/>
</dbReference>
<dbReference type="FunFam" id="3.40.30.10:FF:000010">
    <property type="entry name" value="Glutathione peroxidase"/>
    <property type="match status" value="1"/>
</dbReference>
<evidence type="ECO:0000256" key="4">
    <source>
        <dbReference type="ARBA" id="ARBA00023002"/>
    </source>
</evidence>
<comment type="catalytic activity">
    <reaction evidence="6">
        <text>a hydroperoxide + [thioredoxin]-dithiol = an alcohol + [thioredoxin]-disulfide + H2O</text>
        <dbReference type="Rhea" id="RHEA:62620"/>
        <dbReference type="Rhea" id="RHEA-COMP:10698"/>
        <dbReference type="Rhea" id="RHEA-COMP:10700"/>
        <dbReference type="ChEBI" id="CHEBI:15377"/>
        <dbReference type="ChEBI" id="CHEBI:29950"/>
        <dbReference type="ChEBI" id="CHEBI:30879"/>
        <dbReference type="ChEBI" id="CHEBI:35924"/>
        <dbReference type="ChEBI" id="CHEBI:50058"/>
        <dbReference type="EC" id="1.11.1.24"/>
    </reaction>
</comment>
<dbReference type="PeroxiBase" id="5593">
    <property type="entry name" value="DhGPx02"/>
</dbReference>
<dbReference type="SUPFAM" id="SSF52833">
    <property type="entry name" value="Thioredoxin-like"/>
    <property type="match status" value="1"/>
</dbReference>
<keyword evidence="3" id="KW-0049">Antioxidant</keyword>